<feature type="domain" description="Bacteriophage lambda Replication protein O N-terminal" evidence="2">
    <location>
        <begin position="9"/>
        <end position="104"/>
    </location>
</feature>
<dbReference type="NCBIfam" id="TIGR01610">
    <property type="entry name" value="phage_O_Nterm"/>
    <property type="match status" value="1"/>
</dbReference>
<name>A0A6M3XQ11_9ZZZZ</name>
<dbReference type="Pfam" id="PF04492">
    <property type="entry name" value="Phage_rep_O"/>
    <property type="match status" value="1"/>
</dbReference>
<dbReference type="InterPro" id="IPR036388">
    <property type="entry name" value="WH-like_DNA-bd_sf"/>
</dbReference>
<feature type="compositionally biased region" description="Basic and acidic residues" evidence="1">
    <location>
        <begin position="142"/>
        <end position="152"/>
    </location>
</feature>
<evidence type="ECO:0000259" key="2">
    <source>
        <dbReference type="Pfam" id="PF04492"/>
    </source>
</evidence>
<gene>
    <name evidence="4" type="ORF">MM415A00215_0046</name>
    <name evidence="3" type="ORF">MM415B00223_0024</name>
    <name evidence="5" type="ORF">TM448B01741_0023</name>
</gene>
<dbReference type="Gene3D" id="1.10.10.10">
    <property type="entry name" value="Winged helix-like DNA-binding domain superfamily/Winged helix DNA-binding domain"/>
    <property type="match status" value="1"/>
</dbReference>
<dbReference type="EMBL" id="MT142526">
    <property type="protein sequence ID" value="QJA84252.1"/>
    <property type="molecule type" value="Genomic_DNA"/>
</dbReference>
<dbReference type="GO" id="GO:0006260">
    <property type="term" value="P:DNA replication"/>
    <property type="evidence" value="ECO:0007669"/>
    <property type="project" value="InterPro"/>
</dbReference>
<evidence type="ECO:0000256" key="1">
    <source>
        <dbReference type="SAM" id="MobiDB-lite"/>
    </source>
</evidence>
<protein>
    <submittedName>
        <fullName evidence="5">Putative DNA replication initiation protein</fullName>
    </submittedName>
</protein>
<dbReference type="AlphaFoldDB" id="A0A6M3XQ11"/>
<dbReference type="EMBL" id="MT141571">
    <property type="protein sequence ID" value="QJA67437.1"/>
    <property type="molecule type" value="Genomic_DNA"/>
</dbReference>
<evidence type="ECO:0000313" key="5">
    <source>
        <dbReference type="EMBL" id="QJH99971.1"/>
    </source>
</evidence>
<organism evidence="5">
    <name type="scientific">viral metagenome</name>
    <dbReference type="NCBI Taxonomy" id="1070528"/>
    <lineage>
        <taxon>unclassified sequences</taxon>
        <taxon>metagenomes</taxon>
        <taxon>organismal metagenomes</taxon>
    </lineage>
</organism>
<dbReference type="EMBL" id="MT144819">
    <property type="protein sequence ID" value="QJH99971.1"/>
    <property type="molecule type" value="Genomic_DNA"/>
</dbReference>
<sequence length="253" mass="29414">MESNVNPQWENGYVKIATEIFEALPRIRVPGEAMQVLLFIIRKTYGYQKKEDYIALSQIVLGTGLSKKTICKVLNKLRDMNLVITQKGDSSINKYMFNKHYDTWKPLPKKVTSPKKVISITNKGDKSSPKKPPTIYNNTKDNITKDILPDPKPKKKGQVNPDIKKFIDYFYDKHLKETGEKYYVKGGRDGESVKRMLGTYSLEKLQRFVDVYFWMEDEWIKEKGYSIGKFESNIEKIIKEYKDVMRLKGESGS</sequence>
<proteinExistence type="predicted"/>
<feature type="region of interest" description="Disordered" evidence="1">
    <location>
        <begin position="120"/>
        <end position="158"/>
    </location>
</feature>
<evidence type="ECO:0000313" key="3">
    <source>
        <dbReference type="EMBL" id="QJA67437.1"/>
    </source>
</evidence>
<dbReference type="InterPro" id="IPR006497">
    <property type="entry name" value="Phage_lambda_VrpO_N"/>
</dbReference>
<evidence type="ECO:0000313" key="4">
    <source>
        <dbReference type="EMBL" id="QJA84252.1"/>
    </source>
</evidence>
<reference evidence="5" key="1">
    <citation type="submission" date="2020-03" db="EMBL/GenBank/DDBJ databases">
        <title>The deep terrestrial virosphere.</title>
        <authorList>
            <person name="Holmfeldt K."/>
            <person name="Nilsson E."/>
            <person name="Simone D."/>
            <person name="Lopez-Fernandez M."/>
            <person name="Wu X."/>
            <person name="de Brujin I."/>
            <person name="Lundin D."/>
            <person name="Andersson A."/>
            <person name="Bertilsson S."/>
            <person name="Dopson M."/>
        </authorList>
    </citation>
    <scope>NUCLEOTIDE SEQUENCE</scope>
    <source>
        <strain evidence="4">MM415A00215</strain>
        <strain evidence="3">MM415B00223</strain>
        <strain evidence="5">TM448B01741</strain>
    </source>
</reference>
<accession>A0A6M3XQ11</accession>